<organism evidence="4 5">
    <name type="scientific">Polyrhizophydium stewartii</name>
    <dbReference type="NCBI Taxonomy" id="2732419"/>
    <lineage>
        <taxon>Eukaryota</taxon>
        <taxon>Fungi</taxon>
        <taxon>Fungi incertae sedis</taxon>
        <taxon>Chytridiomycota</taxon>
        <taxon>Chytridiomycota incertae sedis</taxon>
        <taxon>Chytridiomycetes</taxon>
        <taxon>Rhizophydiales</taxon>
        <taxon>Rhizophydiales incertae sedis</taxon>
        <taxon>Polyrhizophydium</taxon>
    </lineage>
</organism>
<evidence type="ECO:0000313" key="5">
    <source>
        <dbReference type="Proteomes" id="UP001527925"/>
    </source>
</evidence>
<feature type="transmembrane region" description="Helical" evidence="3">
    <location>
        <begin position="1403"/>
        <end position="1423"/>
    </location>
</feature>
<dbReference type="PANTHER" id="PTHR24216:SF65">
    <property type="entry name" value="PAXILLIN-LIKE PROTEIN 1"/>
    <property type="match status" value="1"/>
</dbReference>
<evidence type="ECO:0000256" key="1">
    <source>
        <dbReference type="SAM" id="Coils"/>
    </source>
</evidence>
<feature type="transmembrane region" description="Helical" evidence="3">
    <location>
        <begin position="1327"/>
        <end position="1349"/>
    </location>
</feature>
<feature type="compositionally biased region" description="Polar residues" evidence="2">
    <location>
        <begin position="791"/>
        <end position="801"/>
    </location>
</feature>
<keyword evidence="3" id="KW-0472">Membrane</keyword>
<keyword evidence="3" id="KW-0812">Transmembrane</keyword>
<evidence type="ECO:0000256" key="2">
    <source>
        <dbReference type="SAM" id="MobiDB-lite"/>
    </source>
</evidence>
<accession>A0ABR4MWC2</accession>
<evidence type="ECO:0000313" key="4">
    <source>
        <dbReference type="EMBL" id="KAL2911559.1"/>
    </source>
</evidence>
<protein>
    <submittedName>
        <fullName evidence="4">Uncharacterized protein</fullName>
    </submittedName>
</protein>
<proteinExistence type="predicted"/>
<dbReference type="Proteomes" id="UP001527925">
    <property type="component" value="Unassembled WGS sequence"/>
</dbReference>
<sequence>MPNCRPKKKTKQPVASGAAGMMTTTTSNTGSVSMHASDSTNIAPMQVDSTTEGNAAAAVAAVSTSTALKRPATPAVNAAPRKRGKQTAAASPASKPAPCPRKKKVTRKQAVKNKLGEYAPPELSKPSLFGAYKQYVSDVVTKICDQGLAASPKPPPAGAVEQRAQDLEYCKSLAAQGRRLDYIRACLEGAAEALQRTVHIASLAVNAYIAVAFEQVDLGKHLEQTKPTKPTDPFVLGSNEIRSLLRLCPRSPSLQVLKGESFIHKFYQKHLKHRLDPLRAELADHQGLSRMLGYIAITMATNLRVMTSTTFSSRIRAWARARLNALVSHYLGHLAIVTIYTTPKARDASVEQVVSHAMGWIGPRFLDKKATFREIGDATGATFSAYMHTRFRIKDARFEDSGAPIDWKSVWAALNSKVLNYFVPIHAFERTVAEKQCDRPKNDEASKKTYRNDDWVASRRLMILRAVLRDVEVLEAEIQNKFYSENPGTRQQPPQLKNSSRRNEVKLKFDDFFSPNLSVKHGEMLTTTRRFVINRFLVSDGISTSIMSEYVPRDPESAQSSQQPPPPSSSSSVAPPSSSSLSSSSSASLAAPPPPPSSLAAAPAASRPSTRRNGPKKAAILERHDDPDNIFNAPDLQLDRNIRFLCTIDFNRKNYLVLRIAPLDESYEYTEVKPTSKRRHKLVRDGVIFLKISKKEYKWVRCISRYNRIREQLEDQERCQRKLHRQMDIFSDPPSIKGTSVQLVWHRIAFLAETDTTQADTTQPNTTQADTTQPNTTQPNTTQPNARKPNAQETKATSSESAGKGCRFGMLMQFYARHVFRRLRMESFSAKQKWPIHVQDRIYDAIQRLRSAWNVRNPRKCRDQDNPRILFAVGDGNFKHNSAGHITMPTATPLLESFRALGEAVYWVDEYNTSKCCSQCSSEMEQGLKHKNAQPLASAAAAHKERKASKIIKRRAKELLKYARNRIRQNEKRIEQLLQTRPILPQRPISREVAKCALWFALVDVARQHKEGSKDEFEAALDFASRLQASLDAALQSAAHGNALVVPAGDPPAGDPPAAADDAAAAPMDVDASDDATAPPERLVRKRQSPRVGADRRLSCFPPQSLRQGTDPLVASNYNAKDLISPWGLRYCPGCNTLWCRDKNAVINMALRVLFYLNQRQQFDEEGKPMPKQDGPPHLDMAPGINMRVSTQSHTHLVRRGGEIFKDNALRVFTIGDIMATSAFISSTYATIVSGAVVLIIIFRSNALETTTIVNKMPLAAALIVFLINAISFAAMTVQYELDQFRLISTTNWSLDVIARSILLWFTSARLRAVWPRNVWILRATVALQLLQIGAVSLAIFASLSRSIILMSPEYLKFVTAYLLLDLATLALDFAALVRLWSLRQIAIQSNMASVNMSAYRRAVTCVLLMIALPILATALVSYNVTGSWAYYAMLLAFRILVTDLFSSALRDSLFEKIATKKTTTASISLG</sequence>
<feature type="compositionally biased region" description="Low complexity" evidence="2">
    <location>
        <begin position="55"/>
        <end position="67"/>
    </location>
</feature>
<name>A0ABR4MWC2_9FUNG</name>
<feature type="coiled-coil region" evidence="1">
    <location>
        <begin position="953"/>
        <end position="980"/>
    </location>
</feature>
<feature type="region of interest" description="Disordered" evidence="2">
    <location>
        <begin position="755"/>
        <end position="802"/>
    </location>
</feature>
<feature type="region of interest" description="Disordered" evidence="2">
    <location>
        <begin position="551"/>
        <end position="615"/>
    </location>
</feature>
<gene>
    <name evidence="4" type="ORF">HK105_208958</name>
</gene>
<feature type="compositionally biased region" description="Basic residues" evidence="2">
    <location>
        <begin position="1"/>
        <end position="11"/>
    </location>
</feature>
<feature type="region of interest" description="Disordered" evidence="2">
    <location>
        <begin position="1046"/>
        <end position="1103"/>
    </location>
</feature>
<feature type="compositionally biased region" description="Low complexity" evidence="2">
    <location>
        <begin position="755"/>
        <end position="786"/>
    </location>
</feature>
<feature type="compositionally biased region" description="Low complexity" evidence="2">
    <location>
        <begin position="1056"/>
        <end position="1070"/>
    </location>
</feature>
<evidence type="ECO:0000256" key="3">
    <source>
        <dbReference type="SAM" id="Phobius"/>
    </source>
</evidence>
<dbReference type="PANTHER" id="PTHR24216">
    <property type="entry name" value="PAXILLIN-RELATED"/>
    <property type="match status" value="1"/>
</dbReference>
<comment type="caution">
    <text evidence="4">The sequence shown here is derived from an EMBL/GenBank/DDBJ whole genome shotgun (WGS) entry which is preliminary data.</text>
</comment>
<feature type="transmembrane region" description="Helical" evidence="3">
    <location>
        <begin position="1361"/>
        <end position="1382"/>
    </location>
</feature>
<feature type="compositionally biased region" description="Polar residues" evidence="2">
    <location>
        <begin position="36"/>
        <end position="53"/>
    </location>
</feature>
<feature type="compositionally biased region" description="Low complexity" evidence="2">
    <location>
        <begin position="569"/>
        <end position="590"/>
    </location>
</feature>
<keyword evidence="1" id="KW-0175">Coiled coil</keyword>
<feature type="region of interest" description="Disordered" evidence="2">
    <location>
        <begin position="1"/>
        <end position="118"/>
    </location>
</feature>
<keyword evidence="3" id="KW-1133">Transmembrane helix</keyword>
<feature type="compositionally biased region" description="Basic residues" evidence="2">
    <location>
        <begin position="100"/>
        <end position="111"/>
    </location>
</feature>
<feature type="compositionally biased region" description="Low complexity" evidence="2">
    <location>
        <begin position="598"/>
        <end position="608"/>
    </location>
</feature>
<feature type="transmembrane region" description="Helical" evidence="3">
    <location>
        <begin position="1259"/>
        <end position="1277"/>
    </location>
</feature>
<dbReference type="EMBL" id="JADGIZ020000100">
    <property type="protein sequence ID" value="KAL2911559.1"/>
    <property type="molecule type" value="Genomic_DNA"/>
</dbReference>
<keyword evidence="5" id="KW-1185">Reference proteome</keyword>
<feature type="transmembrane region" description="Helical" evidence="3">
    <location>
        <begin position="1229"/>
        <end position="1247"/>
    </location>
</feature>
<reference evidence="4 5" key="1">
    <citation type="submission" date="2023-09" db="EMBL/GenBank/DDBJ databases">
        <title>Pangenome analysis of Batrachochytrium dendrobatidis and related Chytrids.</title>
        <authorList>
            <person name="Yacoub M.N."/>
            <person name="Stajich J.E."/>
            <person name="James T.Y."/>
        </authorList>
    </citation>
    <scope>NUCLEOTIDE SEQUENCE [LARGE SCALE GENOMIC DNA]</scope>
    <source>
        <strain evidence="4 5">JEL0888</strain>
    </source>
</reference>
<feature type="transmembrane region" description="Helical" evidence="3">
    <location>
        <begin position="1429"/>
        <end position="1447"/>
    </location>
</feature>
<feature type="compositionally biased region" description="Low complexity" evidence="2">
    <location>
        <begin position="15"/>
        <end position="34"/>
    </location>
</feature>